<reference evidence="3" key="1">
    <citation type="submission" date="2024-05" db="EMBL/GenBank/DDBJ databases">
        <title>Planctomycetes of the genus Singulisphaera possess chitinolytic capabilities.</title>
        <authorList>
            <person name="Ivanova A."/>
        </authorList>
    </citation>
    <scope>NUCLEOTIDE SEQUENCE</scope>
    <source>
        <strain evidence="3">Ch08T</strain>
    </source>
</reference>
<evidence type="ECO:0000259" key="2">
    <source>
        <dbReference type="Pfam" id="PF16261"/>
    </source>
</evidence>
<dbReference type="EMBL" id="CP155447">
    <property type="protein sequence ID" value="XBH08093.1"/>
    <property type="molecule type" value="Genomic_DNA"/>
</dbReference>
<dbReference type="Pfam" id="PF16261">
    <property type="entry name" value="DUF4915"/>
    <property type="match status" value="1"/>
</dbReference>
<name>A0AAU7CRI7_9BACT</name>
<dbReference type="NCBIfam" id="TIGR03032">
    <property type="entry name" value="TIGR03032 family protein"/>
    <property type="match status" value="1"/>
</dbReference>
<proteinExistence type="predicted"/>
<protein>
    <submittedName>
        <fullName evidence="3">TIGR03032 family protein</fullName>
    </submittedName>
</protein>
<sequence>MSLANDRSWAIRAQGEKYRPMNQPRPHSTPDPRDRTIGCAVSGDFPQWLSEAGGTLALTTYQAGKVGLIGWDGRQVTLLFRDFDKPMGLARDGSRLLLATRHQLFMFANAPLLANDFQEHRRGAYDALYLPRVAYFTGDLNVHDVAFGAEALWMVNTRFSCLASPSRDFNFVPQWRPPFVTATVPEDRCHLNGLAMAEGRPKFVTALGQTDDLGGWRSNKASGGVVVDVETNTVVLRGLSMPHSPRLHDGALWVLNSGAGELWRVDPATFRHDVVCTLPGYLRGLCLVGPFALVGLSIIRETHIFGGLPVQTRHPRLHCGVAVVDLRTGREVGRLDFTSGCTELFDVCFLPGVTRPMILHLGKDEVQQAFTAPEFSYWLRPSALIPDPEPRG</sequence>
<dbReference type="SUPFAM" id="SSF63825">
    <property type="entry name" value="YWTD domain"/>
    <property type="match status" value="1"/>
</dbReference>
<dbReference type="AlphaFoldDB" id="A0AAU7CRI7"/>
<dbReference type="InterPro" id="IPR017481">
    <property type="entry name" value="CHP03032"/>
</dbReference>
<evidence type="ECO:0000313" key="3">
    <source>
        <dbReference type="EMBL" id="XBH08093.1"/>
    </source>
</evidence>
<gene>
    <name evidence="3" type="ORF">V5E97_19255</name>
</gene>
<organism evidence="3">
    <name type="scientific">Singulisphaera sp. Ch08</name>
    <dbReference type="NCBI Taxonomy" id="3120278"/>
    <lineage>
        <taxon>Bacteria</taxon>
        <taxon>Pseudomonadati</taxon>
        <taxon>Planctomycetota</taxon>
        <taxon>Planctomycetia</taxon>
        <taxon>Isosphaerales</taxon>
        <taxon>Isosphaeraceae</taxon>
        <taxon>Singulisphaera</taxon>
    </lineage>
</organism>
<feature type="domain" description="Conserved hypothetical protein CHP03032" evidence="2">
    <location>
        <begin position="44"/>
        <end position="359"/>
    </location>
</feature>
<dbReference type="RefSeq" id="WP_406700931.1">
    <property type="nucleotide sequence ID" value="NZ_CP155447.1"/>
</dbReference>
<evidence type="ECO:0000256" key="1">
    <source>
        <dbReference type="SAM" id="MobiDB-lite"/>
    </source>
</evidence>
<accession>A0AAU7CRI7</accession>
<feature type="region of interest" description="Disordered" evidence="1">
    <location>
        <begin position="14"/>
        <end position="35"/>
    </location>
</feature>